<dbReference type="AlphaFoldDB" id="A0A7H0G1S3"/>
<reference evidence="2 3" key="1">
    <citation type="submission" date="2020-08" db="EMBL/GenBank/DDBJ databases">
        <title>Lysobacter sp. II4 sp. nov., isolated from soil.</title>
        <authorList>
            <person name="Woo C.Y."/>
            <person name="Kim J."/>
        </authorList>
    </citation>
    <scope>NUCLEOTIDE SEQUENCE [LARGE SCALE GENOMIC DNA]</scope>
    <source>
        <strain evidence="2 3">II4</strain>
    </source>
</reference>
<keyword evidence="3" id="KW-1185">Reference proteome</keyword>
<sequence>MTRTTHATSRSHSAEEKPMARTPTKTERGFQHKAPDPRVLTSERIADHLRAFQSTGGRIEVLGVTRVLKKLDETAVPRTKPAPTR</sequence>
<protein>
    <submittedName>
        <fullName evidence="2">Uncharacterized protein</fullName>
    </submittedName>
</protein>
<evidence type="ECO:0000256" key="1">
    <source>
        <dbReference type="SAM" id="MobiDB-lite"/>
    </source>
</evidence>
<gene>
    <name evidence="2" type="ORF">H8B22_13825</name>
</gene>
<name>A0A7H0G1S3_9GAMM</name>
<dbReference type="EMBL" id="CP060820">
    <property type="protein sequence ID" value="QNP42239.1"/>
    <property type="molecule type" value="Genomic_DNA"/>
</dbReference>
<feature type="region of interest" description="Disordered" evidence="1">
    <location>
        <begin position="1"/>
        <end position="40"/>
    </location>
</feature>
<evidence type="ECO:0000313" key="3">
    <source>
        <dbReference type="Proteomes" id="UP000516018"/>
    </source>
</evidence>
<feature type="compositionally biased region" description="Low complexity" evidence="1">
    <location>
        <begin position="1"/>
        <end position="11"/>
    </location>
</feature>
<feature type="compositionally biased region" description="Basic and acidic residues" evidence="1">
    <location>
        <begin position="12"/>
        <end position="36"/>
    </location>
</feature>
<accession>A0A7H0G1S3</accession>
<evidence type="ECO:0000313" key="2">
    <source>
        <dbReference type="EMBL" id="QNP42239.1"/>
    </source>
</evidence>
<organism evidence="2 3">
    <name type="scientific">Agrilutibacter terrestris</name>
    <dbReference type="NCBI Taxonomy" id="2865112"/>
    <lineage>
        <taxon>Bacteria</taxon>
        <taxon>Pseudomonadati</taxon>
        <taxon>Pseudomonadota</taxon>
        <taxon>Gammaproteobacteria</taxon>
        <taxon>Lysobacterales</taxon>
        <taxon>Lysobacteraceae</taxon>
        <taxon>Agrilutibacter</taxon>
    </lineage>
</organism>
<dbReference type="KEGG" id="lsx:H8B22_13825"/>
<dbReference type="Proteomes" id="UP000516018">
    <property type="component" value="Chromosome"/>
</dbReference>
<proteinExistence type="predicted"/>